<dbReference type="EMBL" id="KE346364">
    <property type="protein sequence ID" value="KJE92662.1"/>
    <property type="molecule type" value="Genomic_DNA"/>
</dbReference>
<dbReference type="InParanoid" id="A0A0D2VQ37"/>
<dbReference type="Proteomes" id="UP000008743">
    <property type="component" value="Unassembled WGS sequence"/>
</dbReference>
<name>A0A0D2VQ37_CAPO3</name>
<protein>
    <submittedName>
        <fullName evidence="1">Uncharacterized protein</fullName>
    </submittedName>
</protein>
<accession>A0A0D2VQ37</accession>
<evidence type="ECO:0000313" key="2">
    <source>
        <dbReference type="Proteomes" id="UP000008743"/>
    </source>
</evidence>
<proteinExistence type="predicted"/>
<sequence>MASSTSSAAAEHKERMSEVAMLQDVRASLEAMSAMCETIEQDLSVLAYNYRDLKDVNAKWRSVLQSTPSTLDRRR</sequence>
<keyword evidence="2" id="KW-1185">Reference proteome</keyword>
<gene>
    <name evidence="1" type="ORF">CAOG_009689</name>
</gene>
<dbReference type="AlphaFoldDB" id="A0A0D2VQ37"/>
<organism evidence="1 2">
    <name type="scientific">Capsaspora owczarzaki (strain ATCC 30864)</name>
    <dbReference type="NCBI Taxonomy" id="595528"/>
    <lineage>
        <taxon>Eukaryota</taxon>
        <taxon>Filasterea</taxon>
        <taxon>Capsaspora</taxon>
    </lineage>
</organism>
<reference evidence="2" key="1">
    <citation type="submission" date="2011-02" db="EMBL/GenBank/DDBJ databases">
        <title>The Genome Sequence of Capsaspora owczarzaki ATCC 30864.</title>
        <authorList>
            <person name="Russ C."/>
            <person name="Cuomo C."/>
            <person name="Burger G."/>
            <person name="Gray M.W."/>
            <person name="Holland P.W.H."/>
            <person name="King N."/>
            <person name="Lang F.B.F."/>
            <person name="Roger A.J."/>
            <person name="Ruiz-Trillo I."/>
            <person name="Young S.K."/>
            <person name="Zeng Q."/>
            <person name="Gargeya S."/>
            <person name="Alvarado L."/>
            <person name="Berlin A."/>
            <person name="Chapman S.B."/>
            <person name="Chen Z."/>
            <person name="Freedman E."/>
            <person name="Gellesch M."/>
            <person name="Goldberg J."/>
            <person name="Griggs A."/>
            <person name="Gujja S."/>
            <person name="Heilman E."/>
            <person name="Heiman D."/>
            <person name="Howarth C."/>
            <person name="Mehta T."/>
            <person name="Neiman D."/>
            <person name="Pearson M."/>
            <person name="Roberts A."/>
            <person name="Saif S."/>
            <person name="Shea T."/>
            <person name="Shenoy N."/>
            <person name="Sisk P."/>
            <person name="Stolte C."/>
            <person name="Sykes S."/>
            <person name="White J."/>
            <person name="Yandava C."/>
            <person name="Haas B."/>
            <person name="Nusbaum C."/>
            <person name="Birren B."/>
        </authorList>
    </citation>
    <scope>NUCLEOTIDE SEQUENCE</scope>
    <source>
        <strain evidence="2">ATCC 30864</strain>
    </source>
</reference>
<evidence type="ECO:0000313" key="1">
    <source>
        <dbReference type="EMBL" id="KJE92662.1"/>
    </source>
</evidence>